<comment type="caution">
    <text evidence="1">The sequence shown here is derived from an EMBL/GenBank/DDBJ whole genome shotgun (WGS) entry which is preliminary data.</text>
</comment>
<dbReference type="GeneID" id="98117820"/>
<protein>
    <submittedName>
        <fullName evidence="1">Uncharacterized protein</fullName>
    </submittedName>
</protein>
<organism evidence="1 2">
    <name type="scientific">Ceratocystis lukuohia</name>
    <dbReference type="NCBI Taxonomy" id="2019550"/>
    <lineage>
        <taxon>Eukaryota</taxon>
        <taxon>Fungi</taxon>
        <taxon>Dikarya</taxon>
        <taxon>Ascomycota</taxon>
        <taxon>Pezizomycotina</taxon>
        <taxon>Sordariomycetes</taxon>
        <taxon>Hypocreomycetidae</taxon>
        <taxon>Microascales</taxon>
        <taxon>Ceratocystidaceae</taxon>
        <taxon>Ceratocystis</taxon>
    </lineage>
</organism>
<reference evidence="1 2" key="1">
    <citation type="submission" date="2020-05" db="EMBL/GenBank/DDBJ databases">
        <title>Ceratocystis lukuohia genome.</title>
        <authorList>
            <person name="Harrington T.C."/>
            <person name="Kim K."/>
            <person name="Mayers C.G."/>
        </authorList>
    </citation>
    <scope>NUCLEOTIDE SEQUENCE [LARGE SCALE GENOMIC DNA]</scope>
    <source>
        <strain evidence="1 2">C4212</strain>
    </source>
</reference>
<gene>
    <name evidence="1" type="ORF">HOO65_040044</name>
</gene>
<evidence type="ECO:0000313" key="1">
    <source>
        <dbReference type="EMBL" id="KAL2887707.1"/>
    </source>
</evidence>
<dbReference type="Proteomes" id="UP001610728">
    <property type="component" value="Unassembled WGS sequence"/>
</dbReference>
<dbReference type="EMBL" id="JABSNW010000004">
    <property type="protein sequence ID" value="KAL2887707.1"/>
    <property type="molecule type" value="Genomic_DNA"/>
</dbReference>
<keyword evidence="2" id="KW-1185">Reference proteome</keyword>
<dbReference type="CDD" id="cd09272">
    <property type="entry name" value="RNase_HI_RT_Ty1"/>
    <property type="match status" value="1"/>
</dbReference>
<name>A0ABR4MHF3_9PEZI</name>
<proteinExistence type="predicted"/>
<sequence length="130" mass="14330">MWRARRQTLAAQSTCEAEYVAAAGLATIATWLKPLFEEIFPIEKDAPIDRQMDNQSALAVVNGSTVSTRNRHFPIKQTSLREAIQAGVVKVIYTPTDQMIADGPTKALPKAKFDEFLCRLGMTKGECSDA</sequence>
<dbReference type="RefSeq" id="XP_070858887.1">
    <property type="nucleotide sequence ID" value="XM_071000559.1"/>
</dbReference>
<evidence type="ECO:0000313" key="2">
    <source>
        <dbReference type="Proteomes" id="UP001610728"/>
    </source>
</evidence>
<accession>A0ABR4MHF3</accession>